<reference evidence="8" key="1">
    <citation type="journal article" date="2021" name="Nat. Commun.">
        <title>Genetic determinants of endophytism in the Arabidopsis root mycobiome.</title>
        <authorList>
            <person name="Mesny F."/>
            <person name="Miyauchi S."/>
            <person name="Thiergart T."/>
            <person name="Pickel B."/>
            <person name="Atanasova L."/>
            <person name="Karlsson M."/>
            <person name="Huettel B."/>
            <person name="Barry K.W."/>
            <person name="Haridas S."/>
            <person name="Chen C."/>
            <person name="Bauer D."/>
            <person name="Andreopoulos W."/>
            <person name="Pangilinan J."/>
            <person name="LaButti K."/>
            <person name="Riley R."/>
            <person name="Lipzen A."/>
            <person name="Clum A."/>
            <person name="Drula E."/>
            <person name="Henrissat B."/>
            <person name="Kohler A."/>
            <person name="Grigoriev I.V."/>
            <person name="Martin F.M."/>
            <person name="Hacquard S."/>
        </authorList>
    </citation>
    <scope>NUCLEOTIDE SEQUENCE</scope>
    <source>
        <strain evidence="8">MPI-CAGE-CH-0235</strain>
    </source>
</reference>
<keyword evidence="9" id="KW-1185">Reference proteome</keyword>
<dbReference type="Pfam" id="PF20684">
    <property type="entry name" value="Fung_rhodopsin"/>
    <property type="match status" value="1"/>
</dbReference>
<organism evidence="8 9">
    <name type="scientific">Stachybotrys elegans</name>
    <dbReference type="NCBI Taxonomy" id="80388"/>
    <lineage>
        <taxon>Eukaryota</taxon>
        <taxon>Fungi</taxon>
        <taxon>Dikarya</taxon>
        <taxon>Ascomycota</taxon>
        <taxon>Pezizomycotina</taxon>
        <taxon>Sordariomycetes</taxon>
        <taxon>Hypocreomycetidae</taxon>
        <taxon>Hypocreales</taxon>
        <taxon>Stachybotryaceae</taxon>
        <taxon>Stachybotrys</taxon>
    </lineage>
</organism>
<evidence type="ECO:0000256" key="6">
    <source>
        <dbReference type="SAM" id="Phobius"/>
    </source>
</evidence>
<accession>A0A8K0SZP7</accession>
<feature type="transmembrane region" description="Helical" evidence="6">
    <location>
        <begin position="62"/>
        <end position="86"/>
    </location>
</feature>
<feature type="transmembrane region" description="Helical" evidence="6">
    <location>
        <begin position="106"/>
        <end position="125"/>
    </location>
</feature>
<feature type="transmembrane region" description="Helical" evidence="6">
    <location>
        <begin position="28"/>
        <end position="50"/>
    </location>
</feature>
<feature type="transmembrane region" description="Helical" evidence="6">
    <location>
        <begin position="137"/>
        <end position="162"/>
    </location>
</feature>
<feature type="domain" description="Rhodopsin" evidence="7">
    <location>
        <begin position="46"/>
        <end position="314"/>
    </location>
</feature>
<evidence type="ECO:0000259" key="7">
    <source>
        <dbReference type="Pfam" id="PF20684"/>
    </source>
</evidence>
<dbReference type="AlphaFoldDB" id="A0A8K0SZP7"/>
<dbReference type="GO" id="GO:0016020">
    <property type="term" value="C:membrane"/>
    <property type="evidence" value="ECO:0007669"/>
    <property type="project" value="UniProtKB-SubCell"/>
</dbReference>
<evidence type="ECO:0000256" key="3">
    <source>
        <dbReference type="ARBA" id="ARBA00022989"/>
    </source>
</evidence>
<keyword evidence="2 6" id="KW-0812">Transmembrane</keyword>
<sequence>MPATLLDLVDPNAENLNDPPPPWNRESFIIAMTLVFGTITAVAVCLRLYTRFCVVKLPGWDDYIQLLMLLVGSIGLVCVCLSPGLGGLGRHLIDLSDEERRTYFQLFYLADGSFVTTVFFIKLALLLQYLRIFTSGVLRYLTQGTIAIVICFGVITSFFAWFPCFPVEAFWDVTITDRRCYAYGSSDPNAFYMTYLAHGIINMILDLIILALPVQLLFRPNTTTRTRLGIVGLLVIGTMSVLQKEQTLAFGLTDCCSATVLATIRLAATVRTRAFTYPSYDHSWYAPELCILGMLEVNMGCIGASVPVFWPVFRERLGIFVTREVNISVTERHEEIDRQRPESLYSNGSERALRLWPENNPKPAKGDHYKDSYVLEQVDPLRKKTTSQIDSVVTVGKQKP</sequence>
<evidence type="ECO:0000256" key="4">
    <source>
        <dbReference type="ARBA" id="ARBA00023136"/>
    </source>
</evidence>
<evidence type="ECO:0000256" key="2">
    <source>
        <dbReference type="ARBA" id="ARBA00022692"/>
    </source>
</evidence>
<comment type="similarity">
    <text evidence="5">Belongs to the SAT4 family.</text>
</comment>
<proteinExistence type="inferred from homology"/>
<comment type="subcellular location">
    <subcellularLocation>
        <location evidence="1">Membrane</location>
        <topology evidence="1">Multi-pass membrane protein</topology>
    </subcellularLocation>
</comment>
<dbReference type="InterPro" id="IPR049326">
    <property type="entry name" value="Rhodopsin_dom_fungi"/>
</dbReference>
<dbReference type="PANTHER" id="PTHR33048:SF47">
    <property type="entry name" value="INTEGRAL MEMBRANE PROTEIN-RELATED"/>
    <property type="match status" value="1"/>
</dbReference>
<name>A0A8K0SZP7_9HYPO</name>
<protein>
    <recommendedName>
        <fullName evidence="7">Rhodopsin domain-containing protein</fullName>
    </recommendedName>
</protein>
<dbReference type="OrthoDB" id="61113at2759"/>
<evidence type="ECO:0000313" key="8">
    <source>
        <dbReference type="EMBL" id="KAH7324869.1"/>
    </source>
</evidence>
<keyword evidence="4 6" id="KW-0472">Membrane</keyword>
<gene>
    <name evidence="8" type="ORF">B0I35DRAFT_171196</name>
</gene>
<dbReference type="EMBL" id="JAGPNK010000003">
    <property type="protein sequence ID" value="KAH7324869.1"/>
    <property type="molecule type" value="Genomic_DNA"/>
</dbReference>
<comment type="caution">
    <text evidence="8">The sequence shown here is derived from an EMBL/GenBank/DDBJ whole genome shotgun (WGS) entry which is preliminary data.</text>
</comment>
<dbReference type="Proteomes" id="UP000813444">
    <property type="component" value="Unassembled WGS sequence"/>
</dbReference>
<dbReference type="PANTHER" id="PTHR33048">
    <property type="entry name" value="PTH11-LIKE INTEGRAL MEMBRANE PROTEIN (AFU_ORTHOLOGUE AFUA_5G11245)"/>
    <property type="match status" value="1"/>
</dbReference>
<evidence type="ECO:0000313" key="9">
    <source>
        <dbReference type="Proteomes" id="UP000813444"/>
    </source>
</evidence>
<keyword evidence="3 6" id="KW-1133">Transmembrane helix</keyword>
<evidence type="ECO:0000256" key="5">
    <source>
        <dbReference type="ARBA" id="ARBA00038359"/>
    </source>
</evidence>
<feature type="transmembrane region" description="Helical" evidence="6">
    <location>
        <begin position="195"/>
        <end position="214"/>
    </location>
</feature>
<evidence type="ECO:0000256" key="1">
    <source>
        <dbReference type="ARBA" id="ARBA00004141"/>
    </source>
</evidence>
<dbReference type="InterPro" id="IPR052337">
    <property type="entry name" value="SAT4-like"/>
</dbReference>